<comment type="caution">
    <text evidence="2">The sequence shown here is derived from an EMBL/GenBank/DDBJ whole genome shotgun (WGS) entry which is preliminary data.</text>
</comment>
<feature type="non-terminal residue" evidence="2">
    <location>
        <position position="162"/>
    </location>
</feature>
<keyword evidence="1" id="KW-0812">Transmembrane</keyword>
<keyword evidence="1" id="KW-0472">Membrane</keyword>
<gene>
    <name evidence="2" type="ORF">TMI583_LOCUS49619</name>
</gene>
<name>A0A8S2YCF1_9BILA</name>
<dbReference type="Proteomes" id="UP000682733">
    <property type="component" value="Unassembled WGS sequence"/>
</dbReference>
<dbReference type="EMBL" id="CAJOBA010109772">
    <property type="protein sequence ID" value="CAF4549844.1"/>
    <property type="molecule type" value="Genomic_DNA"/>
</dbReference>
<evidence type="ECO:0000313" key="3">
    <source>
        <dbReference type="Proteomes" id="UP000682733"/>
    </source>
</evidence>
<sequence length="162" mass="18331">LFKIDCTAEDELSIRHSLVNLISMIILSGKENFLWIFTFQPLLLRGTYGFGSTTDTVIGTSGVHYDCGCILSETGDLMQYSNRIIRSNAMNIPSIYVAYFLTFGCLAWHMLLYENSVENLFGPILSRTAIDATNEIRYCIVGTNIRTRLCHFIRARLLSTIN</sequence>
<keyword evidence="1" id="KW-1133">Transmembrane helix</keyword>
<proteinExistence type="predicted"/>
<dbReference type="AlphaFoldDB" id="A0A8S2YCF1"/>
<protein>
    <submittedName>
        <fullName evidence="2">Uncharacterized protein</fullName>
    </submittedName>
</protein>
<feature type="transmembrane region" description="Helical" evidence="1">
    <location>
        <begin position="92"/>
        <end position="111"/>
    </location>
</feature>
<evidence type="ECO:0000256" key="1">
    <source>
        <dbReference type="SAM" id="Phobius"/>
    </source>
</evidence>
<accession>A0A8S2YCF1</accession>
<feature type="non-terminal residue" evidence="2">
    <location>
        <position position="1"/>
    </location>
</feature>
<evidence type="ECO:0000313" key="2">
    <source>
        <dbReference type="EMBL" id="CAF4549844.1"/>
    </source>
</evidence>
<reference evidence="2" key="1">
    <citation type="submission" date="2021-02" db="EMBL/GenBank/DDBJ databases">
        <authorList>
            <person name="Nowell W R."/>
        </authorList>
    </citation>
    <scope>NUCLEOTIDE SEQUENCE</scope>
</reference>
<organism evidence="2 3">
    <name type="scientific">Didymodactylos carnosus</name>
    <dbReference type="NCBI Taxonomy" id="1234261"/>
    <lineage>
        <taxon>Eukaryota</taxon>
        <taxon>Metazoa</taxon>
        <taxon>Spiralia</taxon>
        <taxon>Gnathifera</taxon>
        <taxon>Rotifera</taxon>
        <taxon>Eurotatoria</taxon>
        <taxon>Bdelloidea</taxon>
        <taxon>Philodinida</taxon>
        <taxon>Philodinidae</taxon>
        <taxon>Didymodactylos</taxon>
    </lineage>
</organism>